<feature type="signal peptide" evidence="9">
    <location>
        <begin position="1"/>
        <end position="26"/>
    </location>
</feature>
<feature type="active site" description="Charge relay system" evidence="6 7">
    <location>
        <position position="211"/>
    </location>
</feature>
<sequence length="1320" mass="137196">MKITRNRISAIAVAVAAGLTGVAAVAAQQLTPVEGKLKVVEQTAVTVKNKAAIKAANQRQQFTRYIIEFENAPVATYRGGLPGFAATSAQATGAKQLDVKAQPVQTYQQFLLSQQQQVLADIARVVPGLQTERQLTLTFNGAIVNDQSGQLSAAEFKRRLMKVKGVKAVYEDELYYVDMDASNDLINAPEAWALLGGQDAAGQGVNVAVIDTGIDFAHPMFSDNGHDAPDLGVNDDYCASNAEVCNDKLAVARYFPAPSSVHPEEFMDSPMDMNGHGTHVAGTSVGNPVSATFNGVAMNFSGVAPGANLLVYKALWMTADGRGSGLTSSLASALEAAAGDGADVINNSWGGGAGGAPENSPYSSIMKSLDEMGVITVTSAGNSGPGAQTVGCPGCVEETITVASTQTGRMFINELEVSGFGSVSANLGNGDFTVVEPITAELLPAVQVDEANTEACNAFDADAFAGKIALVTRGTCSFEQKANTVQAAGAVGMVLYNNADGIVIMSMGAATLPSVSILQADGLAIEEAYESGMEATINPNTRVMVDANVDILSDFSSRGPNGNPNMLKPEIAAPGSDILSAAPGQGFAMMSGTSMAGPHVAGAAALVRAHNPELLPQQVKSILMTSAKLGVKKEDGETMADAFDVGAGRLELPSALNTAVTVDVASFANPMCLSNCTFERTLTSVVDEATEWQASVSFVDSNMAADFTQTIALEANGSAAFDVTINGAYAAEGWNFGTLTLTDSSGTYADVNMPIAVYTMLSTDSGSLTGGISEGSATTGEDMVTSIVNAMGYTGEEVTLTAQYPTDEAFVLDTDSVTVVETGAVATSSEFDAETRSFTWVGSQTDVPGEVTFTDASTSFAYANLSLDDLAAETPDFSFESVCTEGCDETVLSLDLSAVEQNWEFGGETFTQLHMWENGVVEFGEGGALYTFITQDLPNPSDPNGIVAAFWNDFEVFAEDGEMRYALVSDETDTYLILEWYQVREWNDPTGPAFTFNVWFKLSSDEVYVNLLDIAQGDAPFGTIMGLENTDGSEGGSVSYSASNPAVNESTTALSYAAGTKASVVVNATAQVADFGEVGSASGEGNHRLGITVDLSEAVGNPERSFVTLMSAESGSVSAEAVMPIRIAPNGALQGEVVSAPENGTVNFDGLVATYTANMGFVGEDSFSYRAVDADGQVSGSNTVTVTVTNTAPTVTASAPESADGGDTVELEAVGTDADENALTYTWEQTGGAEVELTGANTALASFTVPELDAESTATFTVTVSDGAAEAEATVSVLLTATETEEPETPPASGGSSSSAFGWLFTLLALPLVWLRRRMV</sequence>
<dbReference type="PIRSF" id="PIRSF037898">
    <property type="entry name" value="Subtilisin_rel_Sputw3181_3341"/>
    <property type="match status" value="1"/>
</dbReference>
<reference evidence="12" key="1">
    <citation type="submission" date="2015-08" db="EMBL/GenBank/DDBJ databases">
        <authorList>
            <person name="Varghese N."/>
        </authorList>
    </citation>
    <scope>NUCLEOTIDE SEQUENCE [LARGE SCALE GENOMIC DNA]</scope>
    <source>
        <strain evidence="12">DSM 27808</strain>
    </source>
</reference>
<keyword evidence="3 9" id="KW-0732">Signal</keyword>
<dbReference type="PROSITE" id="PS51892">
    <property type="entry name" value="SUBTILASE"/>
    <property type="match status" value="1"/>
</dbReference>
<evidence type="ECO:0000256" key="6">
    <source>
        <dbReference type="PIRSR" id="PIRSR615500-1"/>
    </source>
</evidence>
<keyword evidence="1" id="KW-0964">Secreted</keyword>
<dbReference type="Pfam" id="PF02225">
    <property type="entry name" value="PA"/>
    <property type="match status" value="1"/>
</dbReference>
<dbReference type="Pfam" id="PF22352">
    <property type="entry name" value="K319L-like_PKD"/>
    <property type="match status" value="1"/>
</dbReference>
<dbReference type="Gene3D" id="3.40.50.200">
    <property type="entry name" value="Peptidase S8/S53 domain"/>
    <property type="match status" value="2"/>
</dbReference>
<keyword evidence="12" id="KW-1185">Reference proteome</keyword>
<evidence type="ECO:0000256" key="9">
    <source>
        <dbReference type="SAM" id="SignalP"/>
    </source>
</evidence>
<organism evidence="11 12">
    <name type="scientific">Pseudidiomarina woesei</name>
    <dbReference type="NCBI Taxonomy" id="1381080"/>
    <lineage>
        <taxon>Bacteria</taxon>
        <taxon>Pseudomonadati</taxon>
        <taxon>Pseudomonadota</taxon>
        <taxon>Gammaproteobacteria</taxon>
        <taxon>Alteromonadales</taxon>
        <taxon>Idiomarinaceae</taxon>
        <taxon>Pseudidiomarina</taxon>
    </lineage>
</organism>
<dbReference type="PANTHER" id="PTHR10795">
    <property type="entry name" value="PROPROTEIN CONVERTASE SUBTILISIN/KEXIN"/>
    <property type="match status" value="1"/>
</dbReference>
<accession>A0A0K6GZC6</accession>
<dbReference type="PROSITE" id="PS00136">
    <property type="entry name" value="SUBTILASE_ASP"/>
    <property type="match status" value="1"/>
</dbReference>
<feature type="active site" description="Charge relay system" evidence="6 7">
    <location>
        <position position="594"/>
    </location>
</feature>
<feature type="chain" id="PRO_5005503939" evidence="9">
    <location>
        <begin position="27"/>
        <end position="1320"/>
    </location>
</feature>
<protein>
    <submittedName>
        <fullName evidence="11">Subtilase family</fullName>
    </submittedName>
</protein>
<gene>
    <name evidence="11" type="ORF">Ga0061064_0798</name>
</gene>
<dbReference type="GO" id="GO:0006508">
    <property type="term" value="P:proteolysis"/>
    <property type="evidence" value="ECO:0007669"/>
    <property type="project" value="UniProtKB-KW"/>
</dbReference>
<dbReference type="PROSITE" id="PS00138">
    <property type="entry name" value="SUBTILASE_SER"/>
    <property type="match status" value="1"/>
</dbReference>
<dbReference type="GO" id="GO:0004252">
    <property type="term" value="F:serine-type endopeptidase activity"/>
    <property type="evidence" value="ECO:0007669"/>
    <property type="project" value="UniProtKB-UniRule"/>
</dbReference>
<dbReference type="InterPro" id="IPR007110">
    <property type="entry name" value="Ig-like_dom"/>
</dbReference>
<evidence type="ECO:0000313" key="11">
    <source>
        <dbReference type="EMBL" id="CUA83878.1"/>
    </source>
</evidence>
<feature type="domain" description="Ig-like" evidence="10">
    <location>
        <begin position="1193"/>
        <end position="1276"/>
    </location>
</feature>
<comment type="similarity">
    <text evidence="7 8">Belongs to the peptidase S8 family.</text>
</comment>
<keyword evidence="2 7" id="KW-0645">Protease</keyword>
<keyword evidence="5 7" id="KW-0720">Serine protease</keyword>
<evidence type="ECO:0000256" key="4">
    <source>
        <dbReference type="ARBA" id="ARBA00022801"/>
    </source>
</evidence>
<dbReference type="InterPro" id="IPR045051">
    <property type="entry name" value="SBT"/>
</dbReference>
<dbReference type="Proteomes" id="UP000182598">
    <property type="component" value="Unassembled WGS sequence"/>
</dbReference>
<evidence type="ECO:0000256" key="3">
    <source>
        <dbReference type="ARBA" id="ARBA00022729"/>
    </source>
</evidence>
<dbReference type="InterPro" id="IPR017312">
    <property type="entry name" value="Subtilisin_Alteromonadales"/>
</dbReference>
<evidence type="ECO:0000313" key="12">
    <source>
        <dbReference type="Proteomes" id="UP000182598"/>
    </source>
</evidence>
<name>A0A0K6GZC6_9GAMM</name>
<dbReference type="InterPro" id="IPR003137">
    <property type="entry name" value="PA_domain"/>
</dbReference>
<dbReference type="Gene3D" id="2.60.40.3440">
    <property type="match status" value="1"/>
</dbReference>
<dbReference type="RefSeq" id="WP_055438444.1">
    <property type="nucleotide sequence ID" value="NZ_CYHB01000001.1"/>
</dbReference>
<evidence type="ECO:0000259" key="10">
    <source>
        <dbReference type="PROSITE" id="PS50835"/>
    </source>
</evidence>
<dbReference type="InterPro" id="IPR000209">
    <property type="entry name" value="Peptidase_S8/S53_dom"/>
</dbReference>
<dbReference type="Pfam" id="PF17963">
    <property type="entry name" value="Big_9"/>
    <property type="match status" value="1"/>
</dbReference>
<dbReference type="Gene3D" id="2.60.40.2310">
    <property type="match status" value="1"/>
</dbReference>
<evidence type="ECO:0000256" key="7">
    <source>
        <dbReference type="PROSITE-ProRule" id="PRU01240"/>
    </source>
</evidence>
<evidence type="ECO:0000256" key="2">
    <source>
        <dbReference type="ARBA" id="ARBA00022670"/>
    </source>
</evidence>
<dbReference type="InterPro" id="IPR023828">
    <property type="entry name" value="Peptidase_S8_Ser-AS"/>
</dbReference>
<feature type="active site" description="Charge relay system" evidence="6 7">
    <location>
        <position position="276"/>
    </location>
</feature>
<dbReference type="Pfam" id="PF00082">
    <property type="entry name" value="Peptidase_S8"/>
    <property type="match status" value="1"/>
</dbReference>
<dbReference type="PROSITE" id="PS50835">
    <property type="entry name" value="IG_LIKE"/>
    <property type="match status" value="1"/>
</dbReference>
<keyword evidence="4 7" id="KW-0378">Hydrolase</keyword>
<dbReference type="InterPro" id="IPR023827">
    <property type="entry name" value="Peptidase_S8_Asp-AS"/>
</dbReference>
<dbReference type="Gene3D" id="3.50.30.30">
    <property type="match status" value="1"/>
</dbReference>
<proteinExistence type="inferred from homology"/>
<dbReference type="InterPro" id="IPR015500">
    <property type="entry name" value="Peptidase_S8_subtilisin-rel"/>
</dbReference>
<evidence type="ECO:0000256" key="8">
    <source>
        <dbReference type="RuleBase" id="RU003355"/>
    </source>
</evidence>
<dbReference type="PRINTS" id="PR00723">
    <property type="entry name" value="SUBTILISIN"/>
</dbReference>
<dbReference type="SUPFAM" id="SSF52025">
    <property type="entry name" value="PA domain"/>
    <property type="match status" value="1"/>
</dbReference>
<dbReference type="SUPFAM" id="SSF52743">
    <property type="entry name" value="Subtilisin-like"/>
    <property type="match status" value="1"/>
</dbReference>
<evidence type="ECO:0000256" key="5">
    <source>
        <dbReference type="ARBA" id="ARBA00022825"/>
    </source>
</evidence>
<dbReference type="InterPro" id="IPR036852">
    <property type="entry name" value="Peptidase_S8/S53_dom_sf"/>
</dbReference>
<dbReference type="EMBL" id="CYHB01000001">
    <property type="protein sequence ID" value="CUA83878.1"/>
    <property type="molecule type" value="Genomic_DNA"/>
</dbReference>
<dbReference type="InterPro" id="IPR046450">
    <property type="entry name" value="PA_dom_sf"/>
</dbReference>
<dbReference type="Gene3D" id="2.60.40.3010">
    <property type="match status" value="1"/>
</dbReference>
<evidence type="ECO:0000256" key="1">
    <source>
        <dbReference type="ARBA" id="ARBA00022525"/>
    </source>
</evidence>